<feature type="coiled-coil region" evidence="2">
    <location>
        <begin position="230"/>
        <end position="257"/>
    </location>
</feature>
<name>A0A0W8E149_9ZZZZ</name>
<keyword evidence="1" id="KW-0975">Bacterial flagellum</keyword>
<dbReference type="InterPro" id="IPR013384">
    <property type="entry name" value="Flagell_FlgL"/>
</dbReference>
<gene>
    <name evidence="5" type="ORF">ASZ90_020284</name>
</gene>
<dbReference type="NCBIfam" id="TIGR02550">
    <property type="entry name" value="flagell_flgL"/>
    <property type="match status" value="1"/>
</dbReference>
<dbReference type="EMBL" id="LNQE01001924">
    <property type="protein sequence ID" value="KUG02331.1"/>
    <property type="molecule type" value="Genomic_DNA"/>
</dbReference>
<reference evidence="5" key="1">
    <citation type="journal article" date="2015" name="Proc. Natl. Acad. Sci. U.S.A.">
        <title>Networks of energetic and metabolic interactions define dynamics in microbial communities.</title>
        <authorList>
            <person name="Embree M."/>
            <person name="Liu J.K."/>
            <person name="Al-Bassam M.M."/>
            <person name="Zengler K."/>
        </authorList>
    </citation>
    <scope>NUCLEOTIDE SEQUENCE</scope>
</reference>
<dbReference type="GO" id="GO:0071973">
    <property type="term" value="P:bacterial-type flagellum-dependent cell motility"/>
    <property type="evidence" value="ECO:0007669"/>
    <property type="project" value="InterPro"/>
</dbReference>
<evidence type="ECO:0000256" key="1">
    <source>
        <dbReference type="ARBA" id="ARBA00023143"/>
    </source>
</evidence>
<dbReference type="AlphaFoldDB" id="A0A0W8E149"/>
<dbReference type="PANTHER" id="PTHR42792:SF1">
    <property type="entry name" value="FLAGELLAR HOOK-ASSOCIATED PROTEIN 3"/>
    <property type="match status" value="1"/>
</dbReference>
<dbReference type="SUPFAM" id="SSF64518">
    <property type="entry name" value="Phase 1 flagellin"/>
    <property type="match status" value="1"/>
</dbReference>
<evidence type="ECO:0000256" key="2">
    <source>
        <dbReference type="SAM" id="Coils"/>
    </source>
</evidence>
<feature type="domain" description="Flagellin N-terminal" evidence="3">
    <location>
        <begin position="3"/>
        <end position="139"/>
    </location>
</feature>
<organism evidence="5">
    <name type="scientific">hydrocarbon metagenome</name>
    <dbReference type="NCBI Taxonomy" id="938273"/>
    <lineage>
        <taxon>unclassified sequences</taxon>
        <taxon>metagenomes</taxon>
        <taxon>ecological metagenomes</taxon>
    </lineage>
</organism>
<proteinExistence type="predicted"/>
<feature type="domain" description="Flagellin C-terminal" evidence="4">
    <location>
        <begin position="216"/>
        <end position="296"/>
    </location>
</feature>
<accession>A0A0W8E149</accession>
<comment type="caution">
    <text evidence="5">The sequence shown here is derived from an EMBL/GenBank/DDBJ whole genome shotgun (WGS) entry which is preliminary data.</text>
</comment>
<keyword evidence="5" id="KW-0282">Flagellum</keyword>
<dbReference type="PRINTS" id="PR00207">
    <property type="entry name" value="FLAGELLIN"/>
</dbReference>
<evidence type="ECO:0000313" key="5">
    <source>
        <dbReference type="EMBL" id="KUG02331.1"/>
    </source>
</evidence>
<keyword evidence="2" id="KW-0175">Coiled coil</keyword>
<dbReference type="Pfam" id="PF00700">
    <property type="entry name" value="Flagellin_C"/>
    <property type="match status" value="1"/>
</dbReference>
<dbReference type="InterPro" id="IPR001492">
    <property type="entry name" value="Flagellin"/>
</dbReference>
<sequence>MRITNQMMVNTLKMNISTNTQRMAVTQEQIASGKKINKVSDDPGSLVQVMRIRGNVTENKQYVRNLAEAVSFLDTADSALDDLTAVMQRVRELTVKAANETNDKSALEAVADEIEILKGQVRTIANISYSNKYIFAGTNVTEAPCGDTEWTGNGKSLTMEISVGATLSINIDMREIFGSPTGLDEYGNPDGGIFDLFDQIITDIHAEDAEAISANLDIMDQKIDDILSKRSTVGARANRLELQLNRMEDEKVSLKTLLSKREDADITDLAIDLQMQENVYTASLSAGAKIIMPSLLDFLS</sequence>
<dbReference type="GO" id="GO:0005198">
    <property type="term" value="F:structural molecule activity"/>
    <property type="evidence" value="ECO:0007669"/>
    <property type="project" value="InterPro"/>
</dbReference>
<dbReference type="InterPro" id="IPR046358">
    <property type="entry name" value="Flagellin_C"/>
</dbReference>
<dbReference type="GO" id="GO:0009424">
    <property type="term" value="C:bacterial-type flagellum hook"/>
    <property type="evidence" value="ECO:0007669"/>
    <property type="project" value="InterPro"/>
</dbReference>
<keyword evidence="5" id="KW-0966">Cell projection</keyword>
<evidence type="ECO:0000259" key="4">
    <source>
        <dbReference type="Pfam" id="PF00700"/>
    </source>
</evidence>
<dbReference type="PANTHER" id="PTHR42792">
    <property type="entry name" value="FLAGELLIN"/>
    <property type="match status" value="1"/>
</dbReference>
<keyword evidence="5" id="KW-0969">Cilium</keyword>
<evidence type="ECO:0000259" key="3">
    <source>
        <dbReference type="Pfam" id="PF00669"/>
    </source>
</evidence>
<dbReference type="Pfam" id="PF00669">
    <property type="entry name" value="Flagellin_N"/>
    <property type="match status" value="1"/>
</dbReference>
<dbReference type="InterPro" id="IPR001029">
    <property type="entry name" value="Flagellin_N"/>
</dbReference>
<protein>
    <submittedName>
        <fullName evidence="5">Flagellar hook-associated protein flgl</fullName>
    </submittedName>
</protein>
<dbReference type="Gene3D" id="1.20.1330.10">
    <property type="entry name" value="f41 fragment of flagellin, N-terminal domain"/>
    <property type="match status" value="1"/>
</dbReference>